<gene>
    <name evidence="7" type="ORF">C4532_16510</name>
</gene>
<dbReference type="InterPro" id="IPR001123">
    <property type="entry name" value="LeuE-type"/>
</dbReference>
<evidence type="ECO:0000256" key="1">
    <source>
        <dbReference type="ARBA" id="ARBA00004651"/>
    </source>
</evidence>
<comment type="subcellular location">
    <subcellularLocation>
        <location evidence="1">Cell membrane</location>
        <topology evidence="1">Multi-pass membrane protein</topology>
    </subcellularLocation>
</comment>
<evidence type="ECO:0000256" key="3">
    <source>
        <dbReference type="ARBA" id="ARBA00022692"/>
    </source>
</evidence>
<evidence type="ECO:0000256" key="4">
    <source>
        <dbReference type="ARBA" id="ARBA00022989"/>
    </source>
</evidence>
<keyword evidence="2" id="KW-1003">Cell membrane</keyword>
<feature type="transmembrane region" description="Helical" evidence="6">
    <location>
        <begin position="42"/>
        <end position="64"/>
    </location>
</feature>
<feature type="transmembrane region" description="Helical" evidence="6">
    <location>
        <begin position="7"/>
        <end position="30"/>
    </location>
</feature>
<dbReference type="AlphaFoldDB" id="A0A419ERG6"/>
<keyword evidence="3 6" id="KW-0812">Transmembrane</keyword>
<dbReference type="PANTHER" id="PTHR38825">
    <property type="entry name" value="LYSINE EXPORTER PROTEIN (LYSE/YGGA)"/>
    <property type="match status" value="1"/>
</dbReference>
<sequence>MVESLPFLTSGVLLGLVAGIAPGPLLTLVIAETLRHSRKEGIIVACVPVLTDMPIVLVSILVLAKLSESNLILGIISILGALFMMYLAYESISVKGIDLNIPQVEAQSLKKGIITNFLNPHPYVFWMTVGTPTILKAYKVNLASAVLYVAGFYVLLVGSKMVIALLVDESKMFLKNRLYKYLLRALGLVLLIFSMVFVRDGLEFFGLI</sequence>
<dbReference type="EMBL" id="QZKI01000119">
    <property type="protein sequence ID" value="RJP66106.1"/>
    <property type="molecule type" value="Genomic_DNA"/>
</dbReference>
<evidence type="ECO:0000256" key="5">
    <source>
        <dbReference type="ARBA" id="ARBA00023136"/>
    </source>
</evidence>
<dbReference type="PANTHER" id="PTHR38825:SF2">
    <property type="entry name" value="LYSINE TRANSPORTER LYSE"/>
    <property type="match status" value="1"/>
</dbReference>
<proteinExistence type="predicted"/>
<evidence type="ECO:0000313" key="7">
    <source>
        <dbReference type="EMBL" id="RJP66106.1"/>
    </source>
</evidence>
<feature type="transmembrane region" description="Helical" evidence="6">
    <location>
        <begin position="178"/>
        <end position="198"/>
    </location>
</feature>
<dbReference type="GO" id="GO:0005886">
    <property type="term" value="C:plasma membrane"/>
    <property type="evidence" value="ECO:0007669"/>
    <property type="project" value="UniProtKB-SubCell"/>
</dbReference>
<feature type="transmembrane region" description="Helical" evidence="6">
    <location>
        <begin position="71"/>
        <end position="89"/>
    </location>
</feature>
<dbReference type="Proteomes" id="UP000285961">
    <property type="component" value="Unassembled WGS sequence"/>
</dbReference>
<evidence type="ECO:0000256" key="6">
    <source>
        <dbReference type="SAM" id="Phobius"/>
    </source>
</evidence>
<evidence type="ECO:0000313" key="8">
    <source>
        <dbReference type="Proteomes" id="UP000285961"/>
    </source>
</evidence>
<evidence type="ECO:0000256" key="2">
    <source>
        <dbReference type="ARBA" id="ARBA00022475"/>
    </source>
</evidence>
<name>A0A419ERG6_9BACT</name>
<reference evidence="7 8" key="1">
    <citation type="journal article" date="2017" name="ISME J.">
        <title>Energy and carbon metabolisms in a deep terrestrial subsurface fluid microbial community.</title>
        <authorList>
            <person name="Momper L."/>
            <person name="Jungbluth S.P."/>
            <person name="Lee M.D."/>
            <person name="Amend J.P."/>
        </authorList>
    </citation>
    <scope>NUCLEOTIDE SEQUENCE [LARGE SCALE GENOMIC DNA]</scope>
    <source>
        <strain evidence="7">SURF_17</strain>
    </source>
</reference>
<organism evidence="7 8">
    <name type="scientific">Candidatus Abyssobacteria bacterium SURF_17</name>
    <dbReference type="NCBI Taxonomy" id="2093361"/>
    <lineage>
        <taxon>Bacteria</taxon>
        <taxon>Pseudomonadati</taxon>
        <taxon>Candidatus Hydrogenedentota</taxon>
        <taxon>Candidatus Abyssobacteria</taxon>
    </lineage>
</organism>
<accession>A0A419ERG6</accession>
<dbReference type="GO" id="GO:0006865">
    <property type="term" value="P:amino acid transport"/>
    <property type="evidence" value="ECO:0007669"/>
    <property type="project" value="InterPro"/>
</dbReference>
<protein>
    <submittedName>
        <fullName evidence="7">LysE family translocator</fullName>
    </submittedName>
</protein>
<comment type="caution">
    <text evidence="7">The sequence shown here is derived from an EMBL/GenBank/DDBJ whole genome shotgun (WGS) entry which is preliminary data.</text>
</comment>
<dbReference type="Pfam" id="PF01810">
    <property type="entry name" value="LysE"/>
    <property type="match status" value="1"/>
</dbReference>
<keyword evidence="4 6" id="KW-1133">Transmembrane helix</keyword>
<keyword evidence="5 6" id="KW-0472">Membrane</keyword>
<feature type="transmembrane region" description="Helical" evidence="6">
    <location>
        <begin position="145"/>
        <end position="166"/>
    </location>
</feature>